<dbReference type="STRING" id="399497.BW733_00380"/>
<evidence type="ECO:0000313" key="2">
    <source>
        <dbReference type="Proteomes" id="UP000188235"/>
    </source>
</evidence>
<evidence type="ECO:0000313" key="1">
    <source>
        <dbReference type="EMBL" id="AQP49520.1"/>
    </source>
</evidence>
<proteinExistence type="predicted"/>
<dbReference type="AlphaFoldDB" id="A0A1Q2CTU3"/>
<reference evidence="1 2" key="1">
    <citation type="journal article" date="2008" name="Int. J. Syst. Evol. Microbiol.">
        <title>Tessaracoccus flavescens sp. nov., isolated from marine sediment.</title>
        <authorList>
            <person name="Lee D.W."/>
            <person name="Lee S.D."/>
        </authorList>
    </citation>
    <scope>NUCLEOTIDE SEQUENCE [LARGE SCALE GENOMIC DNA]</scope>
    <source>
        <strain evidence="1 2">SST-39T</strain>
    </source>
</reference>
<keyword evidence="2" id="KW-1185">Reference proteome</keyword>
<organism evidence="1 2">
    <name type="scientific">Tessaracoccus flavescens</name>
    <dbReference type="NCBI Taxonomy" id="399497"/>
    <lineage>
        <taxon>Bacteria</taxon>
        <taxon>Bacillati</taxon>
        <taxon>Actinomycetota</taxon>
        <taxon>Actinomycetes</taxon>
        <taxon>Propionibacteriales</taxon>
        <taxon>Propionibacteriaceae</taxon>
        <taxon>Tessaracoccus</taxon>
    </lineage>
</organism>
<dbReference type="Proteomes" id="UP000188235">
    <property type="component" value="Chromosome"/>
</dbReference>
<sequence>MAIFKRTDPALFAGLEEALGSRPEVLAHGTGDDVVLAGTREALVLGQDGTWTVWPWEQVGGGSWKGESQTFRWKTVDGAKHDVRLTEPGQLPALFRERIEASTVVQVVLDAPRRGEVQIVARRGLGADEPVQWYAVPSGGADLNDPETREAVVAETDRLISEYFPER</sequence>
<name>A0A1Q2CTU3_9ACTN</name>
<protein>
    <submittedName>
        <fullName evidence="1">Uncharacterized protein</fullName>
    </submittedName>
</protein>
<accession>A0A1Q2CTU3</accession>
<dbReference type="KEGG" id="tfa:BW733_00380"/>
<dbReference type="EMBL" id="CP019607">
    <property type="protein sequence ID" value="AQP49520.1"/>
    <property type="molecule type" value="Genomic_DNA"/>
</dbReference>
<gene>
    <name evidence="1" type="ORF">BW733_00380</name>
</gene>
<dbReference type="OrthoDB" id="5144898at2"/>
<dbReference type="RefSeq" id="WP_077346893.1">
    <property type="nucleotide sequence ID" value="NZ_CP019607.1"/>
</dbReference>